<keyword evidence="1" id="KW-0732">Signal</keyword>
<gene>
    <name evidence="3" type="ORF">ACFSJU_08410</name>
</gene>
<feature type="domain" description="Peptidase M1 membrane alanine aminopeptidase" evidence="2">
    <location>
        <begin position="405"/>
        <end position="557"/>
    </location>
</feature>
<evidence type="ECO:0000256" key="1">
    <source>
        <dbReference type="SAM" id="SignalP"/>
    </source>
</evidence>
<name>A0ABW4ZK73_9SPHI</name>
<comment type="caution">
    <text evidence="3">The sequence shown here is derived from an EMBL/GenBank/DDBJ whole genome shotgun (WGS) entry which is preliminary data.</text>
</comment>
<proteinExistence type="predicted"/>
<sequence length="660" mass="75210">MFRLRSITALLLIFLITQSFAQEVSNTPGKGKYQYTEAFGPLFYTNNGNQYRTASGMPGPPYWQNRADYQIDVRLNDKTNEISGSEVITYTNNSPDNLEFLWMQLEQNLYKQGSKGSSIIPIAGSRSSAKGQKFDAGFKIKSVRLLLPTETDLRFTITDTRMQVFLPSQLKAKGGQLKFKVDFSFISPNSGSDRMGILDTKNGKIFTVAQWYPRMYVYDDLVGWNVIPYVGPSEFYLEYGDFNVNITAPASHIVVASGELLNPKEVYTNAQQRLWEEAAKSDKTVAIRSSNEVRNPASRPTGKNELIWKFRIQNSRDFAWASSAAFVIDAAKINLPEGKNSLAISAYPVESDSNNSWGRSTEYTKASVELNSNKWTTYPYPTAINVAGIVSGMEYPGIVFCDWKDKNASLWNVTDHEFGHTWFPMIVGSNERVHAWMDEGFNMLLNTITTELFNKGEYKVKPRDMHQWADIITNPKLEPVMTSPDNMKESNIGLLAYYKPSIGLLLLREQILGPERFDRAFKTYIERWAYKHPSPDDFFRTMENVSGENLAWFWRGWFLDNWRLDQAVAGVEYVKGNAANGALITVENLEKMPFPMILEIRTKSGNKSRITLPVEVWQRNTSWTFQYPSTEEIVSVTSDPDHVLPDHNSNNDVWRAPLIR</sequence>
<dbReference type="InterPro" id="IPR027268">
    <property type="entry name" value="Peptidase_M4/M1_CTD_sf"/>
</dbReference>
<dbReference type="InterPro" id="IPR014782">
    <property type="entry name" value="Peptidase_M1_dom"/>
</dbReference>
<keyword evidence="3" id="KW-0378">Hydrolase</keyword>
<dbReference type="CDD" id="cd09604">
    <property type="entry name" value="M1_APN_like"/>
    <property type="match status" value="1"/>
</dbReference>
<evidence type="ECO:0000313" key="4">
    <source>
        <dbReference type="Proteomes" id="UP001597387"/>
    </source>
</evidence>
<dbReference type="Gene3D" id="1.10.390.10">
    <property type="entry name" value="Neutral Protease Domain 2"/>
    <property type="match status" value="1"/>
</dbReference>
<feature type="signal peptide" evidence="1">
    <location>
        <begin position="1"/>
        <end position="21"/>
    </location>
</feature>
<accession>A0ABW4ZK73</accession>
<evidence type="ECO:0000259" key="2">
    <source>
        <dbReference type="Pfam" id="PF01433"/>
    </source>
</evidence>
<dbReference type="SUPFAM" id="SSF55486">
    <property type="entry name" value="Metalloproteases ('zincins'), catalytic domain"/>
    <property type="match status" value="1"/>
</dbReference>
<dbReference type="Proteomes" id="UP001597387">
    <property type="component" value="Unassembled WGS sequence"/>
</dbReference>
<feature type="chain" id="PRO_5046754883" evidence="1">
    <location>
        <begin position="22"/>
        <end position="660"/>
    </location>
</feature>
<keyword evidence="3" id="KW-0031">Aminopeptidase</keyword>
<dbReference type="RefSeq" id="WP_255903658.1">
    <property type="nucleotide sequence ID" value="NZ_JAFMZO010000003.1"/>
</dbReference>
<dbReference type="Pfam" id="PF01433">
    <property type="entry name" value="Peptidase_M1"/>
    <property type="match status" value="1"/>
</dbReference>
<dbReference type="EC" id="3.4.11.-" evidence="3"/>
<dbReference type="GO" id="GO:0004177">
    <property type="term" value="F:aminopeptidase activity"/>
    <property type="evidence" value="ECO:0007669"/>
    <property type="project" value="UniProtKB-KW"/>
</dbReference>
<protein>
    <submittedName>
        <fullName evidence="3">M1 family metallopeptidase</fullName>
        <ecNumber evidence="3">3.4.11.-</ecNumber>
    </submittedName>
</protein>
<organism evidence="3 4">
    <name type="scientific">Paradesertivirga mongoliensis</name>
    <dbReference type="NCBI Taxonomy" id="2100740"/>
    <lineage>
        <taxon>Bacteria</taxon>
        <taxon>Pseudomonadati</taxon>
        <taxon>Bacteroidota</taxon>
        <taxon>Sphingobacteriia</taxon>
        <taxon>Sphingobacteriales</taxon>
        <taxon>Sphingobacteriaceae</taxon>
        <taxon>Paradesertivirga</taxon>
    </lineage>
</organism>
<reference evidence="4" key="1">
    <citation type="journal article" date="2019" name="Int. J. Syst. Evol. Microbiol.">
        <title>The Global Catalogue of Microorganisms (GCM) 10K type strain sequencing project: providing services to taxonomists for standard genome sequencing and annotation.</title>
        <authorList>
            <consortium name="The Broad Institute Genomics Platform"/>
            <consortium name="The Broad Institute Genome Sequencing Center for Infectious Disease"/>
            <person name="Wu L."/>
            <person name="Ma J."/>
        </authorList>
    </citation>
    <scope>NUCLEOTIDE SEQUENCE [LARGE SCALE GENOMIC DNA]</scope>
    <source>
        <strain evidence="4">KCTC 42217</strain>
    </source>
</reference>
<dbReference type="EMBL" id="JBHUHZ010000001">
    <property type="protein sequence ID" value="MFD2162413.1"/>
    <property type="molecule type" value="Genomic_DNA"/>
</dbReference>
<evidence type="ECO:0000313" key="3">
    <source>
        <dbReference type="EMBL" id="MFD2162413.1"/>
    </source>
</evidence>
<keyword evidence="3" id="KW-0645">Protease</keyword>
<keyword evidence="4" id="KW-1185">Reference proteome</keyword>